<evidence type="ECO:0000256" key="3">
    <source>
        <dbReference type="SAM" id="SignalP"/>
    </source>
</evidence>
<dbReference type="RefSeq" id="WP_191181912.1">
    <property type="nucleotide sequence ID" value="NZ_JACXAJ010000001.1"/>
</dbReference>
<organism evidence="4 5">
    <name type="scientific">Pontibacter aquaedesilientis</name>
    <dbReference type="NCBI Taxonomy" id="2766980"/>
    <lineage>
        <taxon>Bacteria</taxon>
        <taxon>Pseudomonadati</taxon>
        <taxon>Bacteroidota</taxon>
        <taxon>Cytophagia</taxon>
        <taxon>Cytophagales</taxon>
        <taxon>Hymenobacteraceae</taxon>
        <taxon>Pontibacter</taxon>
    </lineage>
</organism>
<feature type="transmembrane region" description="Helical" evidence="2">
    <location>
        <begin position="127"/>
        <end position="147"/>
    </location>
</feature>
<name>A0ABR7XBR4_9BACT</name>
<keyword evidence="1" id="KW-0175">Coiled coil</keyword>
<protein>
    <submittedName>
        <fullName evidence="4">Uncharacterized protein</fullName>
    </submittedName>
</protein>
<evidence type="ECO:0000313" key="5">
    <source>
        <dbReference type="Proteomes" id="UP000625551"/>
    </source>
</evidence>
<accession>A0ABR7XBR4</accession>
<keyword evidence="2" id="KW-0472">Membrane</keyword>
<dbReference type="EMBL" id="JACXAJ010000001">
    <property type="protein sequence ID" value="MBD1395747.1"/>
    <property type="molecule type" value="Genomic_DNA"/>
</dbReference>
<keyword evidence="2" id="KW-0812">Transmembrane</keyword>
<proteinExistence type="predicted"/>
<evidence type="ECO:0000256" key="1">
    <source>
        <dbReference type="SAM" id="Coils"/>
    </source>
</evidence>
<feature type="signal peptide" evidence="3">
    <location>
        <begin position="1"/>
        <end position="18"/>
    </location>
</feature>
<keyword evidence="3" id="KW-0732">Signal</keyword>
<dbReference type="Proteomes" id="UP000625551">
    <property type="component" value="Unassembled WGS sequence"/>
</dbReference>
<feature type="coiled-coil region" evidence="1">
    <location>
        <begin position="88"/>
        <end position="122"/>
    </location>
</feature>
<keyword evidence="2" id="KW-1133">Transmembrane helix</keyword>
<evidence type="ECO:0000313" key="4">
    <source>
        <dbReference type="EMBL" id="MBD1395747.1"/>
    </source>
</evidence>
<gene>
    <name evidence="4" type="ORF">H9Q13_01095</name>
</gene>
<sequence length="153" mass="17640">MRWTLLLLLLLCSCVAQREAEKQPDKKIPKYYPPAIAVPRPIVAKRSVLVPVLERSPVVARPAYTLECPACEPTIVTETLYLPDTVMLDSLNRELEIELLANQAIRKKLKSTEAERDFWQEKNRQKFWTLIAMAVFGLLYILFKVLASRVRET</sequence>
<evidence type="ECO:0000256" key="2">
    <source>
        <dbReference type="SAM" id="Phobius"/>
    </source>
</evidence>
<feature type="chain" id="PRO_5047249082" evidence="3">
    <location>
        <begin position="19"/>
        <end position="153"/>
    </location>
</feature>
<comment type="caution">
    <text evidence="4">The sequence shown here is derived from an EMBL/GenBank/DDBJ whole genome shotgun (WGS) entry which is preliminary data.</text>
</comment>
<keyword evidence="5" id="KW-1185">Reference proteome</keyword>
<reference evidence="4 5" key="1">
    <citation type="submission" date="2020-09" db="EMBL/GenBank/DDBJ databases">
        <title>Genome sequencing and assembly of Pontibacter sp.</title>
        <authorList>
            <person name="Chhetri G."/>
        </authorList>
    </citation>
    <scope>NUCLEOTIDE SEQUENCE [LARGE SCALE GENOMIC DNA]</scope>
    <source>
        <strain evidence="4 5">JH31</strain>
    </source>
</reference>